<dbReference type="PANTHER" id="PTHR43337:SF3">
    <property type="entry name" value="PURINE TRANSPORTER"/>
    <property type="match status" value="1"/>
</dbReference>
<evidence type="ECO:0000313" key="8">
    <source>
        <dbReference type="EMBL" id="KAJ4389474.1"/>
    </source>
</evidence>
<gene>
    <name evidence="8" type="ORF">N0V93_006943</name>
</gene>
<dbReference type="Proteomes" id="UP001140453">
    <property type="component" value="Unassembled WGS sequence"/>
</dbReference>
<protein>
    <recommendedName>
        <fullName evidence="10">Xanthine/uracil permease</fullName>
    </recommendedName>
</protein>
<keyword evidence="9" id="KW-1185">Reference proteome</keyword>
<keyword evidence="5 7" id="KW-1133">Transmembrane helix</keyword>
<feature type="transmembrane region" description="Helical" evidence="7">
    <location>
        <begin position="497"/>
        <end position="515"/>
    </location>
</feature>
<dbReference type="GO" id="GO:0015854">
    <property type="term" value="P:guanine transport"/>
    <property type="evidence" value="ECO:0007669"/>
    <property type="project" value="TreeGrafter"/>
</dbReference>
<name>A0A9W8YQC5_9PEZI</name>
<feature type="transmembrane region" description="Helical" evidence="7">
    <location>
        <begin position="521"/>
        <end position="546"/>
    </location>
</feature>
<evidence type="ECO:0000256" key="7">
    <source>
        <dbReference type="SAM" id="Phobius"/>
    </source>
</evidence>
<dbReference type="GO" id="GO:0005886">
    <property type="term" value="C:plasma membrane"/>
    <property type="evidence" value="ECO:0007669"/>
    <property type="project" value="TreeGrafter"/>
</dbReference>
<dbReference type="PANTHER" id="PTHR43337">
    <property type="entry name" value="XANTHINE/URACIL PERMEASE C887.17-RELATED"/>
    <property type="match status" value="1"/>
</dbReference>
<evidence type="ECO:0000256" key="3">
    <source>
        <dbReference type="ARBA" id="ARBA00022448"/>
    </source>
</evidence>
<comment type="similarity">
    <text evidence="2">Belongs to the nucleobase:cation symporter-2 (NCS2) (TC 2.A.40) family. Azg-like subfamily.</text>
</comment>
<comment type="subcellular location">
    <subcellularLocation>
        <location evidence="1">Membrane</location>
        <topology evidence="1">Multi-pass membrane protein</topology>
    </subcellularLocation>
</comment>
<proteinExistence type="inferred from homology"/>
<evidence type="ECO:0000256" key="6">
    <source>
        <dbReference type="ARBA" id="ARBA00023136"/>
    </source>
</evidence>
<evidence type="ECO:0000313" key="9">
    <source>
        <dbReference type="Proteomes" id="UP001140453"/>
    </source>
</evidence>
<evidence type="ECO:0000256" key="4">
    <source>
        <dbReference type="ARBA" id="ARBA00022692"/>
    </source>
</evidence>
<comment type="caution">
    <text evidence="8">The sequence shown here is derived from an EMBL/GenBank/DDBJ whole genome shotgun (WGS) entry which is preliminary data.</text>
</comment>
<feature type="transmembrane region" description="Helical" evidence="7">
    <location>
        <begin position="448"/>
        <end position="467"/>
    </location>
</feature>
<feature type="transmembrane region" description="Helical" evidence="7">
    <location>
        <begin position="358"/>
        <end position="381"/>
    </location>
</feature>
<dbReference type="GO" id="GO:0015853">
    <property type="term" value="P:adenine transport"/>
    <property type="evidence" value="ECO:0007669"/>
    <property type="project" value="TreeGrafter"/>
</dbReference>
<reference evidence="8" key="1">
    <citation type="submission" date="2022-10" db="EMBL/GenBank/DDBJ databases">
        <title>Tapping the CABI collections for fungal endophytes: first genome assemblies for Collariella, Neodidymelliopsis, Ascochyta clinopodiicola, Didymella pomorum, Didymosphaeria variabile, Neocosmospora piperis and Neocucurbitaria cava.</title>
        <authorList>
            <person name="Hill R."/>
        </authorList>
    </citation>
    <scope>NUCLEOTIDE SEQUENCE</scope>
    <source>
        <strain evidence="8">IMI 355082</strain>
    </source>
</reference>
<keyword evidence="6 7" id="KW-0472">Membrane</keyword>
<organism evidence="8 9">
    <name type="scientific">Gnomoniopsis smithogilvyi</name>
    <dbReference type="NCBI Taxonomy" id="1191159"/>
    <lineage>
        <taxon>Eukaryota</taxon>
        <taxon>Fungi</taxon>
        <taxon>Dikarya</taxon>
        <taxon>Ascomycota</taxon>
        <taxon>Pezizomycotina</taxon>
        <taxon>Sordariomycetes</taxon>
        <taxon>Sordariomycetidae</taxon>
        <taxon>Diaporthales</taxon>
        <taxon>Gnomoniaceae</taxon>
        <taxon>Gnomoniopsis</taxon>
    </lineage>
</organism>
<accession>A0A9W8YQC5</accession>
<dbReference type="OrthoDB" id="431212at2759"/>
<sequence length="684" mass="74156">MELQDSNHDHEQQQEQYVYGRSFMARSFGRVIDCLKGIETSVNTSTFGRVFRLDGSGHPEQIQHASFYTEIRAGLTTFATMAYIIAVNADILSETGGPCECLKPLGVGGTCANEAEYVACANVVKQDLITATAALAGLASVLFGFFTNLPVALAPGMGLNAYFAYQVVGIRGTGSVPYSLALTAVFVEGFIFVLLALTGMRHWLVKIIPATIKTASGVGIGLFLTMVGMSYSEGIGIITGNPSTPLSIAGCDAAYLDPNTGACTGYLMTSSKMWLGIMCGGLLTAFLMAFRVKAAIIIGVALVSILSWPRNTPFTYFPATAEGDARFAFFRQVVSFHPITHTLNAQQWDLSGSYGSSFALALFTFLYVDIIDCTATLYSMARFCGRVQQQKDRTKKRKDNSDGDFPRSTVAYCIDAACISIGSLLGCSPVTAFIESGAGIAEGGRTGLTAMVTGLCFLVSVFFAPIFASVPPWATGCTLILVGCLMIRQVTAVNWSYIGDAIPSFVTIAFIPFSYSVAYGLIAGLFVYTALNGMIWAVMFLSRGVYEPKDYHRREYWTWKPAGEKPWIFRIFTKGRFWEDERLQRKKHHRGRTAHNKADESKEACDAFAMSEVDLDSMRTSRIATSFAASSTTSDQRVSAVASGESAASCIVPYRMEGMERGAEMHELDVVVVPQHAHVVGTHA</sequence>
<dbReference type="GO" id="GO:0005345">
    <property type="term" value="F:purine nucleobase transmembrane transporter activity"/>
    <property type="evidence" value="ECO:0007669"/>
    <property type="project" value="TreeGrafter"/>
</dbReference>
<dbReference type="EMBL" id="JAPEVB010000004">
    <property type="protein sequence ID" value="KAJ4389474.1"/>
    <property type="molecule type" value="Genomic_DNA"/>
</dbReference>
<evidence type="ECO:0000256" key="2">
    <source>
        <dbReference type="ARBA" id="ARBA00005697"/>
    </source>
</evidence>
<dbReference type="InterPro" id="IPR006043">
    <property type="entry name" value="NCS2"/>
</dbReference>
<feature type="transmembrane region" description="Helical" evidence="7">
    <location>
        <begin position="176"/>
        <end position="197"/>
    </location>
</feature>
<evidence type="ECO:0000256" key="5">
    <source>
        <dbReference type="ARBA" id="ARBA00022989"/>
    </source>
</evidence>
<dbReference type="Pfam" id="PF00860">
    <property type="entry name" value="Xan_ur_permease"/>
    <property type="match status" value="1"/>
</dbReference>
<evidence type="ECO:0008006" key="10">
    <source>
        <dbReference type="Google" id="ProtNLM"/>
    </source>
</evidence>
<keyword evidence="3" id="KW-0813">Transport</keyword>
<keyword evidence="4 7" id="KW-0812">Transmembrane</keyword>
<dbReference type="InterPro" id="IPR045018">
    <property type="entry name" value="Azg-like"/>
</dbReference>
<dbReference type="AlphaFoldDB" id="A0A9W8YQC5"/>
<evidence type="ECO:0000256" key="1">
    <source>
        <dbReference type="ARBA" id="ARBA00004141"/>
    </source>
</evidence>
<feature type="transmembrane region" description="Helical" evidence="7">
    <location>
        <begin position="135"/>
        <end position="156"/>
    </location>
</feature>
<feature type="transmembrane region" description="Helical" evidence="7">
    <location>
        <begin position="275"/>
        <end position="308"/>
    </location>
</feature>